<feature type="region of interest" description="Disordered" evidence="1">
    <location>
        <begin position="53"/>
        <end position="104"/>
    </location>
</feature>
<reference evidence="2" key="1">
    <citation type="submission" date="2021-01" db="EMBL/GenBank/DDBJ databases">
        <authorList>
            <person name="Corre E."/>
            <person name="Pelletier E."/>
            <person name="Niang G."/>
            <person name="Scheremetjew M."/>
            <person name="Finn R."/>
            <person name="Kale V."/>
            <person name="Holt S."/>
            <person name="Cochrane G."/>
            <person name="Meng A."/>
            <person name="Brown T."/>
            <person name="Cohen L."/>
        </authorList>
    </citation>
    <scope>NUCLEOTIDE SEQUENCE</scope>
    <source>
        <strain evidence="2">Isolate 1302-5</strain>
    </source>
</reference>
<dbReference type="InterPro" id="IPR036612">
    <property type="entry name" value="KH_dom_type_1_sf"/>
</dbReference>
<feature type="compositionally biased region" description="Gly residues" evidence="1">
    <location>
        <begin position="166"/>
        <end position="183"/>
    </location>
</feature>
<evidence type="ECO:0000313" key="2">
    <source>
        <dbReference type="EMBL" id="CAE2247703.1"/>
    </source>
</evidence>
<dbReference type="EMBL" id="HBKQ01028905">
    <property type="protein sequence ID" value="CAE2247703.1"/>
    <property type="molecule type" value="Transcribed_RNA"/>
</dbReference>
<dbReference type="Gene3D" id="3.30.1370.10">
    <property type="entry name" value="K Homology domain, type 1"/>
    <property type="match status" value="1"/>
</dbReference>
<evidence type="ECO:0008006" key="3">
    <source>
        <dbReference type="Google" id="ProtNLM"/>
    </source>
</evidence>
<name>A0A7S4MW02_9STRA</name>
<organism evidence="2">
    <name type="scientific">Odontella aurita</name>
    <dbReference type="NCBI Taxonomy" id="265563"/>
    <lineage>
        <taxon>Eukaryota</taxon>
        <taxon>Sar</taxon>
        <taxon>Stramenopiles</taxon>
        <taxon>Ochrophyta</taxon>
        <taxon>Bacillariophyta</taxon>
        <taxon>Mediophyceae</taxon>
        <taxon>Biddulphiophycidae</taxon>
        <taxon>Eupodiscales</taxon>
        <taxon>Odontellaceae</taxon>
        <taxon>Odontella</taxon>
    </lineage>
</organism>
<dbReference type="AlphaFoldDB" id="A0A7S4MW02"/>
<dbReference type="SUPFAM" id="SSF54791">
    <property type="entry name" value="Eukaryotic type KH-domain (KH-domain type I)"/>
    <property type="match status" value="1"/>
</dbReference>
<gene>
    <name evidence="2" type="ORF">OAUR00152_LOCUS19660</name>
</gene>
<sequence>MAEDAIARAKAIAARLSGTAAPAMIPQAPSGMSAQLAADRATAEAASAALEAALGGGGGAPASSTKRKRWGADDSDAGSKQPKLNLPGLGGAPAGGGGGGGGVDDALRAALMASNVRTSSKIPIPVEKNPGYNYVGLLIGPGGRKQRELVEKAGGRVKISIRGGKDGGGAGSGGAPGADGGDD</sequence>
<dbReference type="GO" id="GO:0003723">
    <property type="term" value="F:RNA binding"/>
    <property type="evidence" value="ECO:0007669"/>
    <property type="project" value="InterPro"/>
</dbReference>
<accession>A0A7S4MW02</accession>
<evidence type="ECO:0000256" key="1">
    <source>
        <dbReference type="SAM" id="MobiDB-lite"/>
    </source>
</evidence>
<feature type="region of interest" description="Disordered" evidence="1">
    <location>
        <begin position="160"/>
        <end position="183"/>
    </location>
</feature>
<proteinExistence type="predicted"/>
<protein>
    <recommendedName>
        <fullName evidence="3">Branchpoint-bridging protein</fullName>
    </recommendedName>
</protein>
<feature type="compositionally biased region" description="Gly residues" evidence="1">
    <location>
        <begin position="88"/>
        <end position="103"/>
    </location>
</feature>